<gene>
    <name evidence="3" type="ORF">GH714_031842</name>
</gene>
<reference evidence="3 4" key="1">
    <citation type="journal article" date="2020" name="Mol. Plant">
        <title>The Chromosome-Based Rubber Tree Genome Provides New Insights into Spurge Genome Evolution and Rubber Biosynthesis.</title>
        <authorList>
            <person name="Liu J."/>
            <person name="Shi C."/>
            <person name="Shi C.C."/>
            <person name="Li W."/>
            <person name="Zhang Q.J."/>
            <person name="Zhang Y."/>
            <person name="Li K."/>
            <person name="Lu H.F."/>
            <person name="Shi C."/>
            <person name="Zhu S.T."/>
            <person name="Xiao Z.Y."/>
            <person name="Nan H."/>
            <person name="Yue Y."/>
            <person name="Zhu X.G."/>
            <person name="Wu Y."/>
            <person name="Hong X.N."/>
            <person name="Fan G.Y."/>
            <person name="Tong Y."/>
            <person name="Zhang D."/>
            <person name="Mao C.L."/>
            <person name="Liu Y.L."/>
            <person name="Hao S.J."/>
            <person name="Liu W.Q."/>
            <person name="Lv M.Q."/>
            <person name="Zhang H.B."/>
            <person name="Liu Y."/>
            <person name="Hu-Tang G.R."/>
            <person name="Wang J.P."/>
            <person name="Wang J.H."/>
            <person name="Sun Y.H."/>
            <person name="Ni S.B."/>
            <person name="Chen W.B."/>
            <person name="Zhang X.C."/>
            <person name="Jiao Y.N."/>
            <person name="Eichler E.E."/>
            <person name="Li G.H."/>
            <person name="Liu X."/>
            <person name="Gao L.Z."/>
        </authorList>
    </citation>
    <scope>NUCLEOTIDE SEQUENCE [LARGE SCALE GENOMIC DNA]</scope>
    <source>
        <strain evidence="4">cv. GT1</strain>
        <tissue evidence="3">Leaf</tissue>
    </source>
</reference>
<dbReference type="PANTHER" id="PTHR11926">
    <property type="entry name" value="GLUCOSYL/GLUCURONOSYL TRANSFERASES"/>
    <property type="match status" value="1"/>
</dbReference>
<dbReference type="Proteomes" id="UP000467840">
    <property type="component" value="Chromosome 1"/>
</dbReference>
<dbReference type="SUPFAM" id="SSF53756">
    <property type="entry name" value="UDP-Glycosyltransferase/glycogen phosphorylase"/>
    <property type="match status" value="1"/>
</dbReference>
<proteinExistence type="inferred from homology"/>
<dbReference type="EMBL" id="JAAGAX010000011">
    <property type="protein sequence ID" value="KAF2299403.1"/>
    <property type="molecule type" value="Genomic_DNA"/>
</dbReference>
<comment type="similarity">
    <text evidence="1">Belongs to the UDP-glycosyltransferase family.</text>
</comment>
<keyword evidence="4" id="KW-1185">Reference proteome</keyword>
<evidence type="ECO:0000256" key="1">
    <source>
        <dbReference type="ARBA" id="ARBA00009995"/>
    </source>
</evidence>
<comment type="caution">
    <text evidence="3">The sequence shown here is derived from an EMBL/GenBank/DDBJ whole genome shotgun (WGS) entry which is preliminary data.</text>
</comment>
<dbReference type="Gene3D" id="3.40.50.2000">
    <property type="entry name" value="Glycogen Phosphorylase B"/>
    <property type="match status" value="2"/>
</dbReference>
<name>A0A6A6LH32_HEVBR</name>
<evidence type="ECO:0000313" key="4">
    <source>
        <dbReference type="Proteomes" id="UP000467840"/>
    </source>
</evidence>
<evidence type="ECO:0000256" key="2">
    <source>
        <dbReference type="SAM" id="MobiDB-lite"/>
    </source>
</evidence>
<sequence>MPAMVYGNRTRYRIIFSHHMDYHGLPRAIIASTDSKAMPNLLFPIGPMHKIVPASSTSLQEEETSCIRWLDRQSENAVIYINLGCIAIIDANELAEMAWGLANSKQPFLWLLGLGQFEVQTGLNYCMKASEKLLEKETIFRRSKSYYKMCKSFMEGRLGIGEQVGERRDRKSYSKLTGWQGRGGDETKGNGPEGDGST</sequence>
<dbReference type="AlphaFoldDB" id="A0A6A6LH32"/>
<accession>A0A6A6LH32</accession>
<evidence type="ECO:0000313" key="3">
    <source>
        <dbReference type="EMBL" id="KAF2299403.1"/>
    </source>
</evidence>
<protein>
    <submittedName>
        <fullName evidence="3">Uncharacterized protein</fullName>
    </submittedName>
</protein>
<dbReference type="PANTHER" id="PTHR11926:SF1489">
    <property type="entry name" value="HEXOSYLTRANSFERASE-RELATED"/>
    <property type="match status" value="1"/>
</dbReference>
<feature type="region of interest" description="Disordered" evidence="2">
    <location>
        <begin position="165"/>
        <end position="198"/>
    </location>
</feature>
<dbReference type="GO" id="GO:0080044">
    <property type="term" value="F:quercetin 7-O-glucosyltransferase activity"/>
    <property type="evidence" value="ECO:0007669"/>
    <property type="project" value="TreeGrafter"/>
</dbReference>
<dbReference type="GO" id="GO:0080043">
    <property type="term" value="F:quercetin 3-O-glucosyltransferase activity"/>
    <property type="evidence" value="ECO:0007669"/>
    <property type="project" value="TreeGrafter"/>
</dbReference>
<organism evidence="3 4">
    <name type="scientific">Hevea brasiliensis</name>
    <name type="common">Para rubber tree</name>
    <name type="synonym">Siphonia brasiliensis</name>
    <dbReference type="NCBI Taxonomy" id="3981"/>
    <lineage>
        <taxon>Eukaryota</taxon>
        <taxon>Viridiplantae</taxon>
        <taxon>Streptophyta</taxon>
        <taxon>Embryophyta</taxon>
        <taxon>Tracheophyta</taxon>
        <taxon>Spermatophyta</taxon>
        <taxon>Magnoliopsida</taxon>
        <taxon>eudicotyledons</taxon>
        <taxon>Gunneridae</taxon>
        <taxon>Pentapetalae</taxon>
        <taxon>rosids</taxon>
        <taxon>fabids</taxon>
        <taxon>Malpighiales</taxon>
        <taxon>Euphorbiaceae</taxon>
        <taxon>Crotonoideae</taxon>
        <taxon>Micrandreae</taxon>
        <taxon>Hevea</taxon>
    </lineage>
</organism>